<evidence type="ECO:0000313" key="17">
    <source>
        <dbReference type="Proteomes" id="UP000522688"/>
    </source>
</evidence>
<comment type="pathway">
    <text evidence="11">Isoprenoid biosynthesis; isopentenyl diphosphate biosynthesis via DXP pathway; isopentenyl diphosphate from 1-deoxy-D-xylulose 5-phosphate: step 2/6.</text>
</comment>
<feature type="binding site" evidence="11">
    <location>
        <position position="407"/>
    </location>
    <ligand>
        <name>4-CDP-2-C-methyl-D-erythritol 2-phosphate</name>
        <dbReference type="ChEBI" id="CHEBI:57919"/>
    </ligand>
</feature>
<accession>A0A7W3JJH8</accession>
<dbReference type="GO" id="GO:0046872">
    <property type="term" value="F:metal ion binding"/>
    <property type="evidence" value="ECO:0007669"/>
    <property type="project" value="UniProtKB-KW"/>
</dbReference>
<feature type="region of interest" description="2-C-methyl-D-erythritol 2,4-cyclodiphosphate synthase" evidence="11">
    <location>
        <begin position="270"/>
        <end position="442"/>
    </location>
</feature>
<organism evidence="15 17">
    <name type="scientific">Frigoribacterium faeni</name>
    <dbReference type="NCBI Taxonomy" id="145483"/>
    <lineage>
        <taxon>Bacteria</taxon>
        <taxon>Bacillati</taxon>
        <taxon>Actinomycetota</taxon>
        <taxon>Actinomycetes</taxon>
        <taxon>Micrococcales</taxon>
        <taxon>Microbacteriaceae</taxon>
        <taxon>Frigoribacterium</taxon>
    </lineage>
</organism>
<evidence type="ECO:0000256" key="10">
    <source>
        <dbReference type="ARBA" id="ARBA00023268"/>
    </source>
</evidence>
<dbReference type="RefSeq" id="WP_146852511.1">
    <property type="nucleotide sequence ID" value="NZ_BAAAHR010000003.1"/>
</dbReference>
<keyword evidence="5 11" id="KW-0808">Transferase</keyword>
<evidence type="ECO:0000256" key="4">
    <source>
        <dbReference type="ARBA" id="ARBA00008480"/>
    </source>
</evidence>
<comment type="function">
    <text evidence="11">Bifunctional enzyme that catalyzes the formation of 4-diphosphocytidyl-2-C-methyl-D-erythritol from CTP and 2-C-methyl-D-erythritol 4-phosphate (MEP) (IspD), and catalyzes the conversion of 4-diphosphocytidyl-2-C-methyl-D-erythritol 2-phosphate (CDP-ME2P) to 2-C-methyl-D-erythritol 2,4-cyclodiphosphate (ME-CPP) with a corresponding release of cytidine 5-monophosphate (CMP) (IspF).</text>
</comment>
<dbReference type="GO" id="GO:0008685">
    <property type="term" value="F:2-C-methyl-D-erythritol 2,4-cyclodiphosphate synthase activity"/>
    <property type="evidence" value="ECO:0007669"/>
    <property type="project" value="UniProtKB-UniRule"/>
</dbReference>
<dbReference type="CDD" id="cd02516">
    <property type="entry name" value="CDP-ME_synthetase"/>
    <property type="match status" value="1"/>
</dbReference>
<dbReference type="Proteomes" id="UP000522688">
    <property type="component" value="Unassembled WGS sequence"/>
</dbReference>
<dbReference type="HAMAP" id="MF_00107">
    <property type="entry name" value="IspF"/>
    <property type="match status" value="1"/>
</dbReference>
<keyword evidence="16" id="KW-1185">Reference proteome</keyword>
<dbReference type="GO" id="GO:0050518">
    <property type="term" value="F:2-C-methyl-D-erythritol 4-phosphate cytidylyltransferase activity"/>
    <property type="evidence" value="ECO:0007669"/>
    <property type="project" value="UniProtKB-UniRule"/>
</dbReference>
<comment type="similarity">
    <text evidence="11">In the C-terminal section; belongs to the IspF family.</text>
</comment>
<keyword evidence="9 11" id="KW-0456">Lyase</keyword>
<dbReference type="PANTHER" id="PTHR32125:SF4">
    <property type="entry name" value="2-C-METHYL-D-ERYTHRITOL 4-PHOSPHATE CYTIDYLYLTRANSFERASE, CHLOROPLASTIC"/>
    <property type="match status" value="1"/>
</dbReference>
<comment type="catalytic activity">
    <reaction evidence="11">
        <text>2-C-methyl-D-erythritol 4-phosphate + CTP + H(+) = 4-CDP-2-C-methyl-D-erythritol + diphosphate</text>
        <dbReference type="Rhea" id="RHEA:13429"/>
        <dbReference type="ChEBI" id="CHEBI:15378"/>
        <dbReference type="ChEBI" id="CHEBI:33019"/>
        <dbReference type="ChEBI" id="CHEBI:37563"/>
        <dbReference type="ChEBI" id="CHEBI:57823"/>
        <dbReference type="ChEBI" id="CHEBI:58262"/>
        <dbReference type="EC" id="2.7.7.60"/>
    </reaction>
</comment>
<dbReference type="Pfam" id="PF02542">
    <property type="entry name" value="YgbB"/>
    <property type="match status" value="1"/>
</dbReference>
<dbReference type="CDD" id="cd00554">
    <property type="entry name" value="MECDP_synthase"/>
    <property type="match status" value="1"/>
</dbReference>
<reference evidence="15 17" key="2">
    <citation type="submission" date="2020-07" db="EMBL/GenBank/DDBJ databases">
        <title>Sequencing the genomes of 1000 actinobacteria strains.</title>
        <authorList>
            <person name="Klenk H.-P."/>
        </authorList>
    </citation>
    <scope>NUCLEOTIDE SEQUENCE [LARGE SCALE GENOMIC DNA]</scope>
    <source>
        <strain evidence="15 17">DSM 10309</strain>
    </source>
</reference>
<comment type="similarity">
    <text evidence="4">Belongs to the IspF family.</text>
</comment>
<comment type="caution">
    <text evidence="11">Lacks conserved residue(s) required for the propagation of feature annotation.</text>
</comment>
<feature type="binding site" evidence="11">
    <location>
        <begin position="324"/>
        <end position="326"/>
    </location>
    <ligand>
        <name>4-CDP-2-C-methyl-D-erythritol 2-phosphate</name>
        <dbReference type="ChEBI" id="CHEBI:57919"/>
    </ligand>
</feature>
<dbReference type="InterPro" id="IPR001228">
    <property type="entry name" value="IspD"/>
</dbReference>
<feature type="site" description="Transition state stabilizer" evidence="11">
    <location>
        <position position="35"/>
    </location>
</feature>
<keyword evidence="7 11" id="KW-0479">Metal-binding</keyword>
<feature type="domain" description="2-C-methyl-D-erythritol 2,4-cyclodiphosphate synthase" evidence="13">
    <location>
        <begin position="270"/>
        <end position="419"/>
    </location>
</feature>
<dbReference type="InterPro" id="IPR003526">
    <property type="entry name" value="MECDP_synthase"/>
</dbReference>
<dbReference type="Proteomes" id="UP000321154">
    <property type="component" value="Unassembled WGS sequence"/>
</dbReference>
<evidence type="ECO:0000256" key="6">
    <source>
        <dbReference type="ARBA" id="ARBA00022695"/>
    </source>
</evidence>
<feature type="compositionally biased region" description="Basic and acidic residues" evidence="12">
    <location>
        <begin position="246"/>
        <end position="258"/>
    </location>
</feature>
<dbReference type="AlphaFoldDB" id="A0A7W3JJH8"/>
<evidence type="ECO:0000256" key="7">
    <source>
        <dbReference type="ARBA" id="ARBA00022723"/>
    </source>
</evidence>
<dbReference type="InterPro" id="IPR050088">
    <property type="entry name" value="IspD/TarI_cytidylyltransf_bact"/>
</dbReference>
<reference evidence="14 16" key="1">
    <citation type="submission" date="2019-07" db="EMBL/GenBank/DDBJ databases">
        <title>Whole genome shotgun sequence of Frigoribacterium faeni NBRC 103066.</title>
        <authorList>
            <person name="Hosoyama A."/>
            <person name="Uohara A."/>
            <person name="Ohji S."/>
            <person name="Ichikawa N."/>
        </authorList>
    </citation>
    <scope>NUCLEOTIDE SEQUENCE [LARGE SCALE GENOMIC DNA]</scope>
    <source>
        <strain evidence="14 16">NBRC 103066</strain>
    </source>
</reference>
<dbReference type="Gene3D" id="3.30.1330.50">
    <property type="entry name" value="2-C-methyl-D-erythritol 2,4-cyclodiphosphate synthase"/>
    <property type="match status" value="1"/>
</dbReference>
<comment type="catalytic activity">
    <reaction evidence="1 11">
        <text>4-CDP-2-C-methyl-D-erythritol 2-phosphate = 2-C-methyl-D-erythritol 2,4-cyclic diphosphate + CMP</text>
        <dbReference type="Rhea" id="RHEA:23864"/>
        <dbReference type="ChEBI" id="CHEBI:57919"/>
        <dbReference type="ChEBI" id="CHEBI:58483"/>
        <dbReference type="ChEBI" id="CHEBI:60377"/>
        <dbReference type="EC" id="4.6.1.12"/>
    </reaction>
</comment>
<dbReference type="PANTHER" id="PTHR32125">
    <property type="entry name" value="2-C-METHYL-D-ERYTHRITOL 4-PHOSPHATE CYTIDYLYLTRANSFERASE, CHLOROPLASTIC"/>
    <property type="match status" value="1"/>
</dbReference>
<keyword evidence="8 11" id="KW-0414">Isoprene biosynthesis</keyword>
<keyword evidence="6 11" id="KW-0548">Nucleotidyltransferase</keyword>
<dbReference type="EMBL" id="BJUV01000003">
    <property type="protein sequence ID" value="GEK82120.1"/>
    <property type="molecule type" value="Genomic_DNA"/>
</dbReference>
<dbReference type="SUPFAM" id="SSF69765">
    <property type="entry name" value="IpsF-like"/>
    <property type="match status" value="1"/>
</dbReference>
<name>A0A7W3JJH8_9MICO</name>
<comment type="cofactor">
    <cofactor evidence="2 11">
        <name>a divalent metal cation</name>
        <dbReference type="ChEBI" id="CHEBI:60240"/>
    </cofactor>
</comment>
<evidence type="ECO:0000313" key="15">
    <source>
        <dbReference type="EMBL" id="MBA8813904.1"/>
    </source>
</evidence>
<evidence type="ECO:0000256" key="12">
    <source>
        <dbReference type="SAM" id="MobiDB-lite"/>
    </source>
</evidence>
<dbReference type="InterPro" id="IPR029044">
    <property type="entry name" value="Nucleotide-diphossugar_trans"/>
</dbReference>
<feature type="site" description="Transition state stabilizer" evidence="11">
    <location>
        <position position="398"/>
    </location>
</feature>
<protein>
    <recommendedName>
        <fullName evidence="11">Bifunctional enzyme IspD/IspF</fullName>
    </recommendedName>
    <domain>
        <recommendedName>
            <fullName evidence="11">2-C-methyl-D-erythritol 4-phosphate cytidylyltransferase</fullName>
            <ecNumber evidence="11">2.7.7.60</ecNumber>
        </recommendedName>
        <alternativeName>
            <fullName evidence="11">4-diphosphocytidyl-2C-methyl-D-erythritol synthase</fullName>
        </alternativeName>
        <alternativeName>
            <fullName evidence="11">MEP cytidylyltransferase</fullName>
            <shortName evidence="11">MCT</shortName>
        </alternativeName>
    </domain>
    <domain>
        <recommendedName>
            <fullName evidence="11">2-C-methyl-D-erythritol 2,4-cyclodiphosphate synthase</fullName>
            <shortName evidence="11">MECDP-synthase</shortName>
            <shortName evidence="11">MECPP-synthase</shortName>
            <shortName evidence="11">MECPS</shortName>
            <ecNumber evidence="11">4.6.1.12</ecNumber>
        </recommendedName>
    </domain>
</protein>
<comment type="caution">
    <text evidence="15">The sequence shown here is derived from an EMBL/GenBank/DDBJ whole genome shotgun (WGS) entry which is preliminary data.</text>
</comment>
<dbReference type="SUPFAM" id="SSF53448">
    <property type="entry name" value="Nucleotide-diphospho-sugar transferases"/>
    <property type="match status" value="1"/>
</dbReference>
<feature type="site" description="Transition state stabilizer" evidence="11">
    <location>
        <position position="42"/>
    </location>
</feature>
<gene>
    <name evidence="11 14" type="primary">ispDF</name>
    <name evidence="15" type="ORF">FB463_002153</name>
    <name evidence="14" type="ORF">FFA01_04290</name>
</gene>
<dbReference type="FunFam" id="3.30.1330.50:FF:000003">
    <property type="entry name" value="2-C-methyl-D-erythritol 2,4-cyclodiphosphate synthase"/>
    <property type="match status" value="1"/>
</dbReference>
<feature type="region of interest" description="2-C-methyl-D-erythritol 4-phosphate cytidylyltransferase" evidence="11">
    <location>
        <begin position="1"/>
        <end position="269"/>
    </location>
</feature>
<feature type="binding site" evidence="11">
    <location>
        <begin position="302"/>
        <end position="303"/>
    </location>
    <ligand>
        <name>4-CDP-2-C-methyl-D-erythritol 2-phosphate</name>
        <dbReference type="ChEBI" id="CHEBI:57919"/>
    </ligand>
</feature>
<dbReference type="UniPathway" id="UPA00056">
    <property type="reaction ID" value="UER00093"/>
</dbReference>
<feature type="binding site" evidence="11">
    <location>
        <position position="278"/>
    </location>
    <ligand>
        <name>a divalent metal cation</name>
        <dbReference type="ChEBI" id="CHEBI:60240"/>
    </ligand>
</feature>
<evidence type="ECO:0000313" key="14">
    <source>
        <dbReference type="EMBL" id="GEK82120.1"/>
    </source>
</evidence>
<dbReference type="GO" id="GO:0019288">
    <property type="term" value="P:isopentenyl diphosphate biosynthetic process, methylerythritol 4-phosphate pathway"/>
    <property type="evidence" value="ECO:0007669"/>
    <property type="project" value="UniProtKB-UniRule"/>
</dbReference>
<feature type="binding site" evidence="11">
    <location>
        <begin position="276"/>
        <end position="278"/>
    </location>
    <ligand>
        <name>4-CDP-2-C-methyl-D-erythritol 2-phosphate</name>
        <dbReference type="ChEBI" id="CHEBI:57919"/>
    </ligand>
</feature>
<dbReference type="Pfam" id="PF01128">
    <property type="entry name" value="IspD"/>
    <property type="match status" value="1"/>
</dbReference>
<feature type="site" description="Transition state stabilizer" evidence="11">
    <location>
        <position position="302"/>
    </location>
</feature>
<evidence type="ECO:0000256" key="8">
    <source>
        <dbReference type="ARBA" id="ARBA00023229"/>
    </source>
</evidence>
<dbReference type="OrthoDB" id="9802561at2"/>
<dbReference type="InterPro" id="IPR020555">
    <property type="entry name" value="MECDP_synthase_CS"/>
</dbReference>
<dbReference type="InterPro" id="IPR034683">
    <property type="entry name" value="IspD/TarI"/>
</dbReference>
<evidence type="ECO:0000256" key="2">
    <source>
        <dbReference type="ARBA" id="ARBA00001968"/>
    </source>
</evidence>
<keyword evidence="10 11" id="KW-0511">Multifunctional enzyme</keyword>
<dbReference type="PROSITE" id="PS01350">
    <property type="entry name" value="ISPF"/>
    <property type="match status" value="1"/>
</dbReference>
<dbReference type="NCBIfam" id="TIGR00151">
    <property type="entry name" value="ispF"/>
    <property type="match status" value="1"/>
</dbReference>
<dbReference type="EMBL" id="JACGWW010000002">
    <property type="protein sequence ID" value="MBA8813904.1"/>
    <property type="molecule type" value="Genomic_DNA"/>
</dbReference>
<feature type="site" description="Positions MEP for the nucleophilic attack" evidence="11">
    <location>
        <position position="230"/>
    </location>
</feature>
<dbReference type="Gene3D" id="3.90.550.10">
    <property type="entry name" value="Spore Coat Polysaccharide Biosynthesis Protein SpsA, Chain A"/>
    <property type="match status" value="1"/>
</dbReference>
<dbReference type="GO" id="GO:0016114">
    <property type="term" value="P:terpenoid biosynthetic process"/>
    <property type="evidence" value="ECO:0007669"/>
    <property type="project" value="InterPro"/>
</dbReference>
<evidence type="ECO:0000256" key="3">
    <source>
        <dbReference type="ARBA" id="ARBA00004709"/>
    </source>
</evidence>
<dbReference type="HAMAP" id="MF_00108">
    <property type="entry name" value="IspD"/>
    <property type="match status" value="1"/>
</dbReference>
<feature type="binding site" evidence="11">
    <location>
        <position position="310"/>
    </location>
    <ligand>
        <name>a divalent metal cation</name>
        <dbReference type="ChEBI" id="CHEBI:60240"/>
    </ligand>
</feature>
<evidence type="ECO:0000313" key="16">
    <source>
        <dbReference type="Proteomes" id="UP000321154"/>
    </source>
</evidence>
<evidence type="ECO:0000259" key="13">
    <source>
        <dbReference type="Pfam" id="PF02542"/>
    </source>
</evidence>
<sequence length="442" mass="45682">MRPDATDDRPSGTPSDPLDGVARAVVVVAAGSGTRLAQGAPKAFVEVAGRSILERSLDSIFATSEPMQVVVVVPLAMLAPSRLLVSRVAGPARDHVAVVVGGASRQASVAAGLREIVPSVETVLVHDCARPFTPAAQFELVASTVERTGHGVVPGLPVSDTIKRVSATAEVVETVDRSELVAMQTPQGFPRAALDAAYSAAEAEHTDDAALFAARGHRVIVVEGDPVAFKITTPWDLRRAETIARADADSRGDGEAGRPRPASTDARRLRTGLGVDVHGFDAGQPLHLGLLHFADEPGLAGHSDGDAVAHAVVDALLSAAGLGDIGTVFGTDDPRFAGASGEVFLTATLERLSHAGFDVVSVAVQVIGNRPRLARRRLQMEARLIEVVGAPVSVSATTTDGLGFTGRGEGVTAIATALVAVVDPGERSVPPRHLPPTTDPTE</sequence>
<evidence type="ECO:0000256" key="11">
    <source>
        <dbReference type="HAMAP-Rule" id="MF_01520"/>
    </source>
</evidence>
<feature type="site" description="Positions MEP for the nucleophilic attack" evidence="11">
    <location>
        <position position="177"/>
    </location>
</feature>
<dbReference type="EC" id="2.7.7.60" evidence="11"/>
<dbReference type="HAMAP" id="MF_01520">
    <property type="entry name" value="IspDF"/>
    <property type="match status" value="1"/>
</dbReference>
<dbReference type="InterPro" id="IPR026596">
    <property type="entry name" value="IspD/F"/>
</dbReference>
<dbReference type="EC" id="4.6.1.12" evidence="11"/>
<dbReference type="InterPro" id="IPR036571">
    <property type="entry name" value="MECDP_synthase_sf"/>
</dbReference>
<feature type="binding site" evidence="11">
    <location>
        <position position="404"/>
    </location>
    <ligand>
        <name>4-CDP-2-C-methyl-D-erythritol 2-phosphate</name>
        <dbReference type="ChEBI" id="CHEBI:57919"/>
    </ligand>
</feature>
<proteinExistence type="inferred from homology"/>
<feature type="binding site" evidence="11">
    <location>
        <begin position="397"/>
        <end position="400"/>
    </location>
    <ligand>
        <name>4-CDP-2-C-methyl-D-erythritol 2-phosphate</name>
        <dbReference type="ChEBI" id="CHEBI:57919"/>
    </ligand>
</feature>
<feature type="binding site" evidence="11">
    <location>
        <position position="276"/>
    </location>
    <ligand>
        <name>a divalent metal cation</name>
        <dbReference type="ChEBI" id="CHEBI:60240"/>
    </ligand>
</feature>
<comment type="similarity">
    <text evidence="11">In the N-terminal section; belongs to the IspD/TarI cytidylyltransferase family. IspD subfamily.</text>
</comment>
<evidence type="ECO:0000256" key="1">
    <source>
        <dbReference type="ARBA" id="ARBA00000200"/>
    </source>
</evidence>
<feature type="region of interest" description="Disordered" evidence="12">
    <location>
        <begin position="246"/>
        <end position="267"/>
    </location>
</feature>
<dbReference type="NCBIfam" id="TIGR00453">
    <property type="entry name" value="ispD"/>
    <property type="match status" value="1"/>
</dbReference>
<evidence type="ECO:0000256" key="5">
    <source>
        <dbReference type="ARBA" id="ARBA00022679"/>
    </source>
</evidence>
<dbReference type="FunFam" id="3.90.550.10:FF:000003">
    <property type="entry name" value="2-C-methyl-D-erythritol 4-phosphate cytidylyltransferase"/>
    <property type="match status" value="1"/>
</dbReference>
<comment type="pathway">
    <text evidence="3 11">Isoprenoid biosynthesis; isopentenyl diphosphate biosynthesis via DXP pathway; isopentenyl diphosphate from 1-deoxy-D-xylulose 5-phosphate: step 4/6.</text>
</comment>
<evidence type="ECO:0000256" key="9">
    <source>
        <dbReference type="ARBA" id="ARBA00023239"/>
    </source>
</evidence>